<reference evidence="1 2" key="1">
    <citation type="submission" date="2018-05" db="EMBL/GenBank/DDBJ databases">
        <title>Genomic analysis of Gracilibacillus dipsosauri DD1 reveals novel features of a salt-tolerant amylase.</title>
        <authorList>
            <person name="Deutch C.E."/>
            <person name="Yang S."/>
        </authorList>
    </citation>
    <scope>NUCLEOTIDE SEQUENCE [LARGE SCALE GENOMIC DNA]</scope>
    <source>
        <strain evidence="1 2">DD1</strain>
    </source>
</reference>
<dbReference type="OrthoDB" id="1707441at2"/>
<dbReference type="Pfam" id="PF19848">
    <property type="entry name" value="DUF6323"/>
    <property type="match status" value="1"/>
</dbReference>
<comment type="caution">
    <text evidence="1">The sequence shown here is derived from an EMBL/GenBank/DDBJ whole genome shotgun (WGS) entry which is preliminary data.</text>
</comment>
<dbReference type="AlphaFoldDB" id="A0A317KV60"/>
<protein>
    <submittedName>
        <fullName evidence="1">Uncharacterized protein</fullName>
    </submittedName>
</protein>
<dbReference type="InterPro" id="IPR046286">
    <property type="entry name" value="DUF6323"/>
</dbReference>
<dbReference type="Proteomes" id="UP000245624">
    <property type="component" value="Unassembled WGS sequence"/>
</dbReference>
<evidence type="ECO:0000313" key="1">
    <source>
        <dbReference type="EMBL" id="PWU67357.1"/>
    </source>
</evidence>
<keyword evidence="2" id="KW-1185">Reference proteome</keyword>
<organism evidence="1 2">
    <name type="scientific">Gracilibacillus dipsosauri</name>
    <dbReference type="NCBI Taxonomy" id="178340"/>
    <lineage>
        <taxon>Bacteria</taxon>
        <taxon>Bacillati</taxon>
        <taxon>Bacillota</taxon>
        <taxon>Bacilli</taxon>
        <taxon>Bacillales</taxon>
        <taxon>Bacillaceae</taxon>
        <taxon>Gracilibacillus</taxon>
    </lineage>
</organism>
<evidence type="ECO:0000313" key="2">
    <source>
        <dbReference type="Proteomes" id="UP000245624"/>
    </source>
</evidence>
<sequence>MDLSRFLNSVQLSPQSKTMTELLDLNKKIKEHGLVLTPNDVKTLITSRNKVLHDYARVELSTEVLKELIEVFAASPYMNQEHYVETLNDLQEIFYHLRNETEDKIGDVKLIHQMMEDFNGPCAGSVELLRSRMEQLAENFRRDLLSNESSFEGDDKTWN</sequence>
<proteinExistence type="predicted"/>
<accession>A0A317KV60</accession>
<name>A0A317KV60_9BACI</name>
<dbReference type="EMBL" id="QGTD01000016">
    <property type="protein sequence ID" value="PWU67357.1"/>
    <property type="molecule type" value="Genomic_DNA"/>
</dbReference>
<gene>
    <name evidence="1" type="ORF">DLJ74_16015</name>
</gene>
<dbReference type="RefSeq" id="WP_054860959.1">
    <property type="nucleotide sequence ID" value="NZ_QGTD01000016.1"/>
</dbReference>